<protein>
    <submittedName>
        <fullName evidence="5">ACP phosphodiesterase</fullName>
    </submittedName>
</protein>
<dbReference type="Pfam" id="PF04336">
    <property type="entry name" value="ACP_PD"/>
    <property type="match status" value="1"/>
</dbReference>
<proteinExistence type="predicted"/>
<evidence type="ECO:0000256" key="2">
    <source>
        <dbReference type="ARBA" id="ARBA00022801"/>
    </source>
</evidence>
<keyword evidence="3" id="KW-0443">Lipid metabolism</keyword>
<organism evidence="5 6">
    <name type="scientific">Psychromonas marina</name>
    <dbReference type="NCBI Taxonomy" id="88364"/>
    <lineage>
        <taxon>Bacteria</taxon>
        <taxon>Pseudomonadati</taxon>
        <taxon>Pseudomonadota</taxon>
        <taxon>Gammaproteobacteria</taxon>
        <taxon>Alteromonadales</taxon>
        <taxon>Psychromonadaceae</taxon>
        <taxon>Psychromonas</taxon>
    </lineage>
</organism>
<name>A0ABQ6DZL9_9GAMM</name>
<keyword evidence="6" id="KW-1185">Reference proteome</keyword>
<keyword evidence="4" id="KW-0276">Fatty acid metabolism</keyword>
<dbReference type="Proteomes" id="UP001157353">
    <property type="component" value="Unassembled WGS sequence"/>
</dbReference>
<gene>
    <name evidence="5" type="ORF">GCM10007916_16810</name>
</gene>
<evidence type="ECO:0000256" key="1">
    <source>
        <dbReference type="ARBA" id="ARBA00022516"/>
    </source>
</evidence>
<dbReference type="RefSeq" id="WP_284203737.1">
    <property type="nucleotide sequence ID" value="NZ_BSPQ01000005.1"/>
</dbReference>
<dbReference type="InterPro" id="IPR007431">
    <property type="entry name" value="ACP_PD"/>
</dbReference>
<comment type="caution">
    <text evidence="5">The sequence shown here is derived from an EMBL/GenBank/DDBJ whole genome shotgun (WGS) entry which is preliminary data.</text>
</comment>
<sequence>MNYLAHLHIAEHTQTSFLGNFLGDFVKGNPDGQFNHNVVKGIRLHRFVDSYTDSHRLIKSVKPLFDKALRRFSPIALDMFWDHCLAKHWLDFYGKPLAEFSAQAQVVIANEKSELVDPLPQQFEKVSQLVWQGDWFEHYRDIQNIDFALQRIASRRPRMAPLAGTFVTLSQHYEQLSDTFFELYPDLLLAATAETKKETI</sequence>
<evidence type="ECO:0000313" key="6">
    <source>
        <dbReference type="Proteomes" id="UP001157353"/>
    </source>
</evidence>
<keyword evidence="4" id="KW-0275">Fatty acid biosynthesis</keyword>
<evidence type="ECO:0000256" key="4">
    <source>
        <dbReference type="ARBA" id="ARBA00023160"/>
    </source>
</evidence>
<dbReference type="PIRSF" id="PIRSF011489">
    <property type="entry name" value="DUF479"/>
    <property type="match status" value="1"/>
</dbReference>
<keyword evidence="2" id="KW-0378">Hydrolase</keyword>
<evidence type="ECO:0000256" key="3">
    <source>
        <dbReference type="ARBA" id="ARBA00023098"/>
    </source>
</evidence>
<dbReference type="EMBL" id="BSPQ01000005">
    <property type="protein sequence ID" value="GLS90614.1"/>
    <property type="molecule type" value="Genomic_DNA"/>
</dbReference>
<evidence type="ECO:0000313" key="5">
    <source>
        <dbReference type="EMBL" id="GLS90614.1"/>
    </source>
</evidence>
<keyword evidence="1" id="KW-0444">Lipid biosynthesis</keyword>
<accession>A0ABQ6DZL9</accession>
<dbReference type="PANTHER" id="PTHR38764">
    <property type="entry name" value="ACYL CARRIER PROTEIN PHOSPHODIESTERASE"/>
    <property type="match status" value="1"/>
</dbReference>
<dbReference type="PANTHER" id="PTHR38764:SF1">
    <property type="entry name" value="ACYL CARRIER PROTEIN PHOSPHODIESTERASE"/>
    <property type="match status" value="1"/>
</dbReference>
<reference evidence="6" key="1">
    <citation type="journal article" date="2019" name="Int. J. Syst. Evol. Microbiol.">
        <title>The Global Catalogue of Microorganisms (GCM) 10K type strain sequencing project: providing services to taxonomists for standard genome sequencing and annotation.</title>
        <authorList>
            <consortium name="The Broad Institute Genomics Platform"/>
            <consortium name="The Broad Institute Genome Sequencing Center for Infectious Disease"/>
            <person name="Wu L."/>
            <person name="Ma J."/>
        </authorList>
    </citation>
    <scope>NUCLEOTIDE SEQUENCE [LARGE SCALE GENOMIC DNA]</scope>
    <source>
        <strain evidence="6">NBRC 103166</strain>
    </source>
</reference>